<evidence type="ECO:0000313" key="3">
    <source>
        <dbReference type="EMBL" id="OTI62944.1"/>
    </source>
</evidence>
<dbReference type="EMBL" id="NFFZ01000004">
    <property type="protein sequence ID" value="OTI62944.1"/>
    <property type="molecule type" value="Genomic_DNA"/>
</dbReference>
<evidence type="ECO:0000256" key="1">
    <source>
        <dbReference type="SAM" id="Coils"/>
    </source>
</evidence>
<sequence>MVKSEVDVLAEQLASLQASLESLQLQLAEETQLGSESLEQIMLLEEALADRYRAVADLDRQIAQAEAVLLKRRKASYIARLERLFGVSLAQVESASALGLHALDLSTIPASPLWMPSGSPVQSSQTTFLVPYFGSPVPFRRSFDLQPGGALDKSRKRRLRAQRDQDQPVRRRLTKRDKKLAKRARKKKAP</sequence>
<protein>
    <submittedName>
        <fullName evidence="3">Uncharacterized protein</fullName>
    </submittedName>
</protein>
<accession>A0A241XR99</accession>
<organism evidence="3 4">
    <name type="scientific">Pseudomonas aeruginosa</name>
    <dbReference type="NCBI Taxonomy" id="287"/>
    <lineage>
        <taxon>Bacteria</taxon>
        <taxon>Pseudomonadati</taxon>
        <taxon>Pseudomonadota</taxon>
        <taxon>Gammaproteobacteria</taxon>
        <taxon>Pseudomonadales</taxon>
        <taxon>Pseudomonadaceae</taxon>
        <taxon>Pseudomonas</taxon>
    </lineage>
</organism>
<dbReference type="AlphaFoldDB" id="A0A241XR99"/>
<keyword evidence="1" id="KW-0175">Coiled coil</keyword>
<evidence type="ECO:0000256" key="2">
    <source>
        <dbReference type="SAM" id="MobiDB-lite"/>
    </source>
</evidence>
<reference evidence="3 4" key="1">
    <citation type="submission" date="2017-05" db="EMBL/GenBank/DDBJ databases">
        <authorList>
            <person name="Song R."/>
            <person name="Chenine A.L."/>
            <person name="Ruprecht R.M."/>
        </authorList>
    </citation>
    <scope>NUCLEOTIDE SEQUENCE [LARGE SCALE GENOMIC DNA]</scope>
    <source>
        <strain evidence="3 4">S567_C10_BS</strain>
    </source>
</reference>
<comment type="caution">
    <text evidence="3">The sequence shown here is derived from an EMBL/GenBank/DDBJ whole genome shotgun (WGS) entry which is preliminary data.</text>
</comment>
<feature type="compositionally biased region" description="Basic residues" evidence="2">
    <location>
        <begin position="170"/>
        <end position="190"/>
    </location>
</feature>
<name>A0A241XR99_PSEAI</name>
<proteinExistence type="predicted"/>
<feature type="coiled-coil region" evidence="1">
    <location>
        <begin position="6"/>
        <end position="33"/>
    </location>
</feature>
<evidence type="ECO:0000313" key="4">
    <source>
        <dbReference type="Proteomes" id="UP000194857"/>
    </source>
</evidence>
<dbReference type="Proteomes" id="UP000194857">
    <property type="component" value="Unassembled WGS sequence"/>
</dbReference>
<feature type="region of interest" description="Disordered" evidence="2">
    <location>
        <begin position="144"/>
        <end position="190"/>
    </location>
</feature>
<gene>
    <name evidence="3" type="ORF">CAZ10_08830</name>
</gene>